<keyword evidence="3" id="KW-1185">Reference proteome</keyword>
<dbReference type="OrthoDB" id="3640at2759"/>
<protein>
    <recommendedName>
        <fullName evidence="1">USP8 dimerisation domain-containing protein</fullName>
    </recommendedName>
</protein>
<feature type="domain" description="USP8 dimerisation" evidence="1">
    <location>
        <begin position="1"/>
        <end position="66"/>
    </location>
</feature>
<dbReference type="Gene3D" id="3.40.140.10">
    <property type="entry name" value="Cytidine Deaminase, domain 2"/>
    <property type="match status" value="1"/>
</dbReference>
<gene>
    <name evidence="2" type="ORF">M569_09410</name>
</gene>
<organism evidence="2 3">
    <name type="scientific">Genlisea aurea</name>
    <dbReference type="NCBI Taxonomy" id="192259"/>
    <lineage>
        <taxon>Eukaryota</taxon>
        <taxon>Viridiplantae</taxon>
        <taxon>Streptophyta</taxon>
        <taxon>Embryophyta</taxon>
        <taxon>Tracheophyta</taxon>
        <taxon>Spermatophyta</taxon>
        <taxon>Magnoliopsida</taxon>
        <taxon>eudicotyledons</taxon>
        <taxon>Gunneridae</taxon>
        <taxon>Pentapetalae</taxon>
        <taxon>asterids</taxon>
        <taxon>lamiids</taxon>
        <taxon>Lamiales</taxon>
        <taxon>Lentibulariaceae</taxon>
        <taxon>Genlisea</taxon>
    </lineage>
</organism>
<dbReference type="GO" id="GO:0070536">
    <property type="term" value="P:protein K63-linked deubiquitination"/>
    <property type="evidence" value="ECO:0007669"/>
    <property type="project" value="TreeGrafter"/>
</dbReference>
<feature type="non-terminal residue" evidence="2">
    <location>
        <position position="319"/>
    </location>
</feature>
<evidence type="ECO:0000313" key="2">
    <source>
        <dbReference type="EMBL" id="EPS65367.1"/>
    </source>
</evidence>
<dbReference type="Gene3D" id="1.20.58.80">
    <property type="entry name" value="Phosphotransferase system, lactose/cellobiose-type IIA subunit"/>
    <property type="match status" value="1"/>
</dbReference>
<reference evidence="2 3" key="1">
    <citation type="journal article" date="2013" name="BMC Genomics">
        <title>The miniature genome of a carnivorous plant Genlisea aurea contains a low number of genes and short non-coding sequences.</title>
        <authorList>
            <person name="Leushkin E.V."/>
            <person name="Sutormin R.A."/>
            <person name="Nabieva E.R."/>
            <person name="Penin A.A."/>
            <person name="Kondrashov A.S."/>
            <person name="Logacheva M.D."/>
        </authorList>
    </citation>
    <scope>NUCLEOTIDE SEQUENCE [LARGE SCALE GENOMIC DNA]</scope>
</reference>
<dbReference type="GO" id="GO:0005768">
    <property type="term" value="C:endosome"/>
    <property type="evidence" value="ECO:0007669"/>
    <property type="project" value="TreeGrafter"/>
</dbReference>
<dbReference type="PANTHER" id="PTHR12947:SF18">
    <property type="entry name" value="AMSH-LIKE UBIQUITIN THIOESTERASE 3"/>
    <property type="match status" value="1"/>
</dbReference>
<dbReference type="InterPro" id="IPR015063">
    <property type="entry name" value="USP8_dimer"/>
</dbReference>
<comment type="caution">
    <text evidence="2">The sequence shown here is derived from an EMBL/GenBank/DDBJ whole genome shotgun (WGS) entry which is preliminary data.</text>
</comment>
<evidence type="ECO:0000313" key="3">
    <source>
        <dbReference type="Proteomes" id="UP000015453"/>
    </source>
</evidence>
<name>S8DZD2_9LAMI</name>
<dbReference type="Pfam" id="PF08969">
    <property type="entry name" value="USP8_dimer"/>
    <property type="match status" value="1"/>
</dbReference>
<feature type="non-terminal residue" evidence="2">
    <location>
        <position position="1"/>
    </location>
</feature>
<dbReference type="MEROPS" id="M67.A06"/>
<dbReference type="GO" id="GO:0071108">
    <property type="term" value="P:protein K48-linked deubiquitination"/>
    <property type="evidence" value="ECO:0007669"/>
    <property type="project" value="TreeGrafter"/>
</dbReference>
<evidence type="ECO:0000259" key="1">
    <source>
        <dbReference type="Pfam" id="PF08969"/>
    </source>
</evidence>
<sequence>QANIYREEKNLIDLYVMLLRYSSLLMETIPFHRDYQTSYLKERNLHKKKLLGVIDELEILKPQVNHQISNLEKIQPVNRIDQFDTPNTISNASSYSRSLQTPIVRPGPLRQTNEFSPSNSIGTQLQKLSLNLPAPKLETLSRHSLLGSSGLNGGQWVGRAEVKVNYPTNIVAETFEPLSLNQTPQEHLPINDIGDSKKESSDMECVLSLDDGRWLAEDARIPPENEWENNDVQYGNIRQPSPPPVMARVQPDVLQISSAMVADPRPGPPKLSQDGLPGSNTYQDLHIPVKIMDDFLRLARENTAKNLETCGVLAGSLVN</sequence>
<dbReference type="EMBL" id="AUSU01004279">
    <property type="protein sequence ID" value="EPS65367.1"/>
    <property type="molecule type" value="Genomic_DNA"/>
</dbReference>
<dbReference type="AlphaFoldDB" id="S8DZD2"/>
<dbReference type="Proteomes" id="UP000015453">
    <property type="component" value="Unassembled WGS sequence"/>
</dbReference>
<proteinExistence type="predicted"/>
<dbReference type="PANTHER" id="PTHR12947">
    <property type="entry name" value="AMSH-LIKE PROTEASE"/>
    <property type="match status" value="1"/>
</dbReference>
<dbReference type="GO" id="GO:0016020">
    <property type="term" value="C:membrane"/>
    <property type="evidence" value="ECO:0007669"/>
    <property type="project" value="TreeGrafter"/>
</dbReference>
<accession>S8DZD2</accession>